<keyword evidence="1" id="KW-1133">Transmembrane helix</keyword>
<dbReference type="Proteomes" id="UP001139971">
    <property type="component" value="Unassembled WGS sequence"/>
</dbReference>
<sequence>MNAPAAIDAAHYDAPVCRNCGAALATPFCGACGQERARRLGVRAAGREAWNAWRLFELKLVKAAANLVLRPGTVARDYVLGKRTAHPHPAKLLAFAIGVLLVVLARANYLDASNASVGRAMALVRGWSNLSFSLGIVAVLAASFAAFGRRGYNATEHLVLAAYCQTVVIAASVLTKLPMLAYRAPAFLAAHKAWSAWALDVVGCLVVAIAFKQFFLVDLRRDGWRLALAVAVFLACKWTLVRAYARVLAELVAARAA</sequence>
<proteinExistence type="predicted"/>
<feature type="transmembrane region" description="Helical" evidence="1">
    <location>
        <begin position="130"/>
        <end position="148"/>
    </location>
</feature>
<gene>
    <name evidence="2" type="ORF">OD750_021520</name>
</gene>
<keyword evidence="1" id="KW-0472">Membrane</keyword>
<evidence type="ECO:0000313" key="2">
    <source>
        <dbReference type="EMBL" id="MDC8015132.1"/>
    </source>
</evidence>
<comment type="caution">
    <text evidence="2">The sequence shown here is derived from an EMBL/GenBank/DDBJ whole genome shotgun (WGS) entry which is preliminary data.</text>
</comment>
<feature type="transmembrane region" description="Helical" evidence="1">
    <location>
        <begin position="194"/>
        <end position="211"/>
    </location>
</feature>
<feature type="transmembrane region" description="Helical" evidence="1">
    <location>
        <begin position="92"/>
        <end position="110"/>
    </location>
</feature>
<dbReference type="AlphaFoldDB" id="A0A9X4BLA6"/>
<keyword evidence="3" id="KW-1185">Reference proteome</keyword>
<dbReference type="Pfam" id="PF12412">
    <property type="entry name" value="DUF3667"/>
    <property type="match status" value="1"/>
</dbReference>
<evidence type="ECO:0000256" key="1">
    <source>
        <dbReference type="SAM" id="Phobius"/>
    </source>
</evidence>
<accession>A0A9X4BLA6</accession>
<protein>
    <submittedName>
        <fullName evidence="2">DUF3667 domain-containing protein</fullName>
    </submittedName>
</protein>
<dbReference type="RefSeq" id="WP_263544154.1">
    <property type="nucleotide sequence ID" value="NZ_JAOVZO020000020.1"/>
</dbReference>
<reference evidence="2" key="1">
    <citation type="submission" date="2023-02" db="EMBL/GenBank/DDBJ databases">
        <title>Tahibacter soli sp. nov. isolated from soil.</title>
        <authorList>
            <person name="Baek J.H."/>
            <person name="Lee J.K."/>
            <person name="Choi D.G."/>
            <person name="Jeon C.O."/>
        </authorList>
    </citation>
    <scope>NUCLEOTIDE SEQUENCE</scope>
    <source>
        <strain evidence="2">BL</strain>
    </source>
</reference>
<feature type="transmembrane region" description="Helical" evidence="1">
    <location>
        <begin position="223"/>
        <end position="241"/>
    </location>
</feature>
<dbReference type="EMBL" id="JAOVZO020000020">
    <property type="protein sequence ID" value="MDC8015132.1"/>
    <property type="molecule type" value="Genomic_DNA"/>
</dbReference>
<keyword evidence="1" id="KW-0812">Transmembrane</keyword>
<dbReference type="InterPro" id="IPR022134">
    <property type="entry name" value="DUF3667"/>
</dbReference>
<feature type="transmembrane region" description="Helical" evidence="1">
    <location>
        <begin position="160"/>
        <end position="182"/>
    </location>
</feature>
<name>A0A9X4BLA6_9GAMM</name>
<evidence type="ECO:0000313" key="3">
    <source>
        <dbReference type="Proteomes" id="UP001139971"/>
    </source>
</evidence>
<organism evidence="2 3">
    <name type="scientific">Tahibacter soli</name>
    <dbReference type="NCBI Taxonomy" id="2983605"/>
    <lineage>
        <taxon>Bacteria</taxon>
        <taxon>Pseudomonadati</taxon>
        <taxon>Pseudomonadota</taxon>
        <taxon>Gammaproteobacteria</taxon>
        <taxon>Lysobacterales</taxon>
        <taxon>Rhodanobacteraceae</taxon>
        <taxon>Tahibacter</taxon>
    </lineage>
</organism>